<dbReference type="Pfam" id="PF15718">
    <property type="entry name" value="MNR"/>
    <property type="match status" value="1"/>
</dbReference>
<dbReference type="GO" id="GO:0034451">
    <property type="term" value="C:centriolar satellite"/>
    <property type="evidence" value="ECO:0007669"/>
    <property type="project" value="TreeGrafter"/>
</dbReference>
<name>A0A9D3XBP8_9SAUR</name>
<dbReference type="PANTHER" id="PTHR15732">
    <property type="entry name" value="PROTEIN MOONRAKER"/>
    <property type="match status" value="1"/>
</dbReference>
<feature type="region of interest" description="Disordered" evidence="1">
    <location>
        <begin position="408"/>
        <end position="458"/>
    </location>
</feature>
<feature type="region of interest" description="Disordered" evidence="1">
    <location>
        <begin position="145"/>
        <end position="180"/>
    </location>
</feature>
<feature type="compositionally biased region" description="Polar residues" evidence="1">
    <location>
        <begin position="609"/>
        <end position="619"/>
    </location>
</feature>
<reference evidence="2" key="1">
    <citation type="submission" date="2021-09" db="EMBL/GenBank/DDBJ databases">
        <title>The genome of Mauremys mutica provides insights into the evolution of semi-aquatic lifestyle.</title>
        <authorList>
            <person name="Gong S."/>
            <person name="Gao Y."/>
        </authorList>
    </citation>
    <scope>NUCLEOTIDE SEQUENCE</scope>
    <source>
        <strain evidence="2">MM-2020</strain>
        <tissue evidence="2">Muscle</tissue>
    </source>
</reference>
<protein>
    <recommendedName>
        <fullName evidence="4">Protein moonraker</fullName>
    </recommendedName>
</protein>
<evidence type="ECO:0008006" key="4">
    <source>
        <dbReference type="Google" id="ProtNLM"/>
    </source>
</evidence>
<comment type="caution">
    <text evidence="2">The sequence shown here is derived from an EMBL/GenBank/DDBJ whole genome shotgun (WGS) entry which is preliminary data.</text>
</comment>
<feature type="region of interest" description="Disordered" evidence="1">
    <location>
        <begin position="477"/>
        <end position="502"/>
    </location>
</feature>
<feature type="compositionally biased region" description="Basic and acidic residues" evidence="1">
    <location>
        <begin position="442"/>
        <end position="456"/>
    </location>
</feature>
<evidence type="ECO:0000313" key="2">
    <source>
        <dbReference type="EMBL" id="KAH1178734.1"/>
    </source>
</evidence>
<dbReference type="Proteomes" id="UP000827986">
    <property type="component" value="Unassembled WGS sequence"/>
</dbReference>
<dbReference type="PANTHER" id="PTHR15732:SF4">
    <property type="entry name" value="PROTEIN MOONRAKER"/>
    <property type="match status" value="1"/>
</dbReference>
<evidence type="ECO:0000313" key="3">
    <source>
        <dbReference type="Proteomes" id="UP000827986"/>
    </source>
</evidence>
<feature type="compositionally biased region" description="Polar residues" evidence="1">
    <location>
        <begin position="478"/>
        <end position="492"/>
    </location>
</feature>
<dbReference type="GO" id="GO:0071539">
    <property type="term" value="P:protein localization to centrosome"/>
    <property type="evidence" value="ECO:0007669"/>
    <property type="project" value="TreeGrafter"/>
</dbReference>
<sequence>MVGRNREEVMSRGAGEQTEASLQVTVDFWYPYILFNVMGPSKPATSYDPFASSIQAEKNEARTLQTQLQFNRNVPAAPENLAVRFSSPRPIIIEKLKPPDGQRDLGGGDDTNLRSSVTFSVISEEKLKLAIHLAKRDVKRRHLEEQVKEAENKSVFPQTSEQCKSEVSENPAERTASKSRTCLKYHQQLGQPSKMGITNSGAKVYLYTPNRGKLKPPVSDSPPTHDPGPGPKPSLKKIEDKSTQEVRRLQKELRCCIQKIEELAKRERREEILDPDEERRVRIRRQEQAARSARMLYVLQQQVKEIQEDLEKLSPHKIKHTKKSRAMSRVAAAHRGAIRALQVFATQFTDQSEHLVPAHYKELGNLIRQLSLCSAKLEMDSSIPDIIIDILLQIEDLDSLLEKKRSPKKVKKCLSASQGKSPVSSEMFPAREQIASPKKEKKPPISKERLGQDQKKPSVARKLLTDEDQHVANIPLAQKQSSHADLSDQGFQQGHDPHTSDRDAVLKTSQDALMRAGAVKKAPVLESGPLKKKGVLLPAKQQGIRKLPRSRPVQPQAKHARFQETTVAFRLKETKPLVKESRMPWVPPNPTSPPASPKRAHWGYMNASPKASSREQSALQKEGTEEGRLGAIEKEALRLAWLDAETSRRMKELTEFSREEMEKIQKLRSEGASPTQLADKVEKAVWERLEPLLDKAQKVKLSLETHTRLKDSSFINKLSSQAAEKAASNADMLSEKLLDDLLEDTAQELWNMEQHKKVQAEAVAMHDSPSLETMLQRMEEIERYQDAVRRRFNQIVYADSEFWAQEEKRERESASIEKRPMSPHPIQITKLIGHKESQVDIVFERPFDGKAIEEDEEVEEKLETGNDIWQPLTRNISQQKERCVFLSVPKHMLQNILDYNSRYEQHLKLISHEAVGHFNPWRIAESLAEELTEEALCDVAAELQDVCEDYAEAVFTSEFLQPTE</sequence>
<feature type="compositionally biased region" description="Basic and acidic residues" evidence="1">
    <location>
        <begin position="163"/>
        <end position="176"/>
    </location>
</feature>
<evidence type="ECO:0000256" key="1">
    <source>
        <dbReference type="SAM" id="MobiDB-lite"/>
    </source>
</evidence>
<dbReference type="GO" id="GO:0007099">
    <property type="term" value="P:centriole replication"/>
    <property type="evidence" value="ECO:0007669"/>
    <property type="project" value="InterPro"/>
</dbReference>
<feature type="region of interest" description="Disordered" evidence="1">
    <location>
        <begin position="581"/>
        <end position="625"/>
    </location>
</feature>
<feature type="compositionally biased region" description="Polar residues" evidence="1">
    <location>
        <begin position="415"/>
        <end position="424"/>
    </location>
</feature>
<dbReference type="InterPro" id="IPR031447">
    <property type="entry name" value="MNR"/>
</dbReference>
<proteinExistence type="predicted"/>
<dbReference type="AlphaFoldDB" id="A0A9D3XBP8"/>
<dbReference type="EMBL" id="JAHDVG010000473">
    <property type="protein sequence ID" value="KAH1178734.1"/>
    <property type="molecule type" value="Genomic_DNA"/>
</dbReference>
<feature type="region of interest" description="Disordered" evidence="1">
    <location>
        <begin position="208"/>
        <end position="242"/>
    </location>
</feature>
<accession>A0A9D3XBP8</accession>
<organism evidence="2 3">
    <name type="scientific">Mauremys mutica</name>
    <name type="common">yellowpond turtle</name>
    <dbReference type="NCBI Taxonomy" id="74926"/>
    <lineage>
        <taxon>Eukaryota</taxon>
        <taxon>Metazoa</taxon>
        <taxon>Chordata</taxon>
        <taxon>Craniata</taxon>
        <taxon>Vertebrata</taxon>
        <taxon>Euteleostomi</taxon>
        <taxon>Archelosauria</taxon>
        <taxon>Testudinata</taxon>
        <taxon>Testudines</taxon>
        <taxon>Cryptodira</taxon>
        <taxon>Durocryptodira</taxon>
        <taxon>Testudinoidea</taxon>
        <taxon>Geoemydidae</taxon>
        <taxon>Geoemydinae</taxon>
        <taxon>Mauremys</taxon>
    </lineage>
</organism>
<keyword evidence="3" id="KW-1185">Reference proteome</keyword>
<gene>
    <name evidence="2" type="ORF">KIL84_000065</name>
</gene>
<feature type="compositionally biased region" description="Pro residues" evidence="1">
    <location>
        <begin position="585"/>
        <end position="596"/>
    </location>
</feature>